<dbReference type="PANTHER" id="PTHR14102:SF11">
    <property type="entry name" value="LD29223P"/>
    <property type="match status" value="1"/>
</dbReference>
<protein>
    <recommendedName>
        <fullName evidence="2">PDZ domain-containing protein</fullName>
    </recommendedName>
</protein>
<dbReference type="SMART" id="SM00228">
    <property type="entry name" value="PDZ"/>
    <property type="match status" value="1"/>
</dbReference>
<feature type="domain" description="PDZ" evidence="2">
    <location>
        <begin position="261"/>
        <end position="331"/>
    </location>
</feature>
<keyword evidence="4" id="KW-1185">Reference proteome</keyword>
<dbReference type="PANTHER" id="PTHR14102">
    <property type="entry name" value="PAR-6-RELATED"/>
    <property type="match status" value="1"/>
</dbReference>
<feature type="region of interest" description="Disordered" evidence="1">
    <location>
        <begin position="202"/>
        <end position="222"/>
    </location>
</feature>
<dbReference type="GO" id="GO:0007098">
    <property type="term" value="P:centrosome cycle"/>
    <property type="evidence" value="ECO:0007669"/>
    <property type="project" value="TreeGrafter"/>
</dbReference>
<dbReference type="InterPro" id="IPR036034">
    <property type="entry name" value="PDZ_sf"/>
</dbReference>
<dbReference type="Pfam" id="PF00595">
    <property type="entry name" value="PDZ"/>
    <property type="match status" value="1"/>
</dbReference>
<evidence type="ECO:0000313" key="4">
    <source>
        <dbReference type="Proteomes" id="UP000728032"/>
    </source>
</evidence>
<dbReference type="EMBL" id="OC936916">
    <property type="protein sequence ID" value="CAD7661001.1"/>
    <property type="molecule type" value="Genomic_DNA"/>
</dbReference>
<dbReference type="OrthoDB" id="10058001at2759"/>
<proteinExistence type="predicted"/>
<dbReference type="Gene3D" id="2.30.42.10">
    <property type="match status" value="1"/>
</dbReference>
<sequence>MIDSPHKHLLSESNSRKSILKAIPNDIPKVNTLSPSKSTYISADQIYPDHCDDIDSPVDDRLNESFEERMDQRFSHSYSAGDDMKKGILRNRGMKGAISELDLNQTKLSSSPTKTSKSFLQRFKSAFNRAFATGDKSLSKSVLSVNTVHNSRSLSQTDLRINCNPKASRLNIAQLSGGGGARIDRSPSFVKNIRTRISLRRSHKVNSPEKREKMSRSYSHKSLSLDNSMKSKSLKQLNVDLDCGDRIWGELIKLNADSSQVIQIRRQKGQAFGFFVARGTVNNIKGVFVSRMKDEETQKCLTGVLEIGDEILAIDGESVKEANIMRVNQLIANKDTIRLTIIPYMNNKYL</sequence>
<dbReference type="InterPro" id="IPR051741">
    <property type="entry name" value="PAR6_homolog"/>
</dbReference>
<gene>
    <name evidence="3" type="ORF">ONB1V03_LOCUS17563</name>
</gene>
<name>A0A7R9MIQ8_9ACAR</name>
<dbReference type="EMBL" id="CAJPVJ010022091">
    <property type="protein sequence ID" value="CAG2178137.1"/>
    <property type="molecule type" value="Genomic_DNA"/>
</dbReference>
<dbReference type="SUPFAM" id="SSF50156">
    <property type="entry name" value="PDZ domain-like"/>
    <property type="match status" value="1"/>
</dbReference>
<organism evidence="3">
    <name type="scientific">Oppiella nova</name>
    <dbReference type="NCBI Taxonomy" id="334625"/>
    <lineage>
        <taxon>Eukaryota</taxon>
        <taxon>Metazoa</taxon>
        <taxon>Ecdysozoa</taxon>
        <taxon>Arthropoda</taxon>
        <taxon>Chelicerata</taxon>
        <taxon>Arachnida</taxon>
        <taxon>Acari</taxon>
        <taxon>Acariformes</taxon>
        <taxon>Sarcoptiformes</taxon>
        <taxon>Oribatida</taxon>
        <taxon>Brachypylina</taxon>
        <taxon>Oppioidea</taxon>
        <taxon>Oppiidae</taxon>
        <taxon>Oppiella</taxon>
    </lineage>
</organism>
<feature type="compositionally biased region" description="Basic and acidic residues" evidence="1">
    <location>
        <begin position="206"/>
        <end position="215"/>
    </location>
</feature>
<dbReference type="InterPro" id="IPR001478">
    <property type="entry name" value="PDZ"/>
</dbReference>
<dbReference type="PROSITE" id="PS50106">
    <property type="entry name" value="PDZ"/>
    <property type="match status" value="1"/>
</dbReference>
<accession>A0A7R9MIQ8</accession>
<evidence type="ECO:0000256" key="1">
    <source>
        <dbReference type="SAM" id="MobiDB-lite"/>
    </source>
</evidence>
<dbReference type="Proteomes" id="UP000728032">
    <property type="component" value="Unassembled WGS sequence"/>
</dbReference>
<reference evidence="3" key="1">
    <citation type="submission" date="2020-11" db="EMBL/GenBank/DDBJ databases">
        <authorList>
            <person name="Tran Van P."/>
        </authorList>
    </citation>
    <scope>NUCLEOTIDE SEQUENCE</scope>
</reference>
<evidence type="ECO:0000259" key="2">
    <source>
        <dbReference type="PROSITE" id="PS50106"/>
    </source>
</evidence>
<dbReference type="AlphaFoldDB" id="A0A7R9MIQ8"/>
<evidence type="ECO:0000313" key="3">
    <source>
        <dbReference type="EMBL" id="CAD7661001.1"/>
    </source>
</evidence>